<sequence>MHHDLKIKFLASFPNTPFKLKIAYKHLHTLRQARKMNVLDGASGTMPLTQVKWSTLVALVKPELNKVKGEALSDNDSDDSVSELLDDETATLSTGKRANPT</sequence>
<evidence type="ECO:0000256" key="1">
    <source>
        <dbReference type="SAM" id="MobiDB-lite"/>
    </source>
</evidence>
<dbReference type="Proteomes" id="UP000054538">
    <property type="component" value="Unassembled WGS sequence"/>
</dbReference>
<name>A0A0D0BL76_9AGAM</name>
<evidence type="ECO:0000313" key="2">
    <source>
        <dbReference type="EMBL" id="KIK72412.1"/>
    </source>
</evidence>
<dbReference type="InParanoid" id="A0A0D0BL76"/>
<feature type="compositionally biased region" description="Acidic residues" evidence="1">
    <location>
        <begin position="73"/>
        <end position="89"/>
    </location>
</feature>
<keyword evidence="3" id="KW-1185">Reference proteome</keyword>
<feature type="compositionally biased region" description="Polar residues" evidence="1">
    <location>
        <begin position="90"/>
        <end position="101"/>
    </location>
</feature>
<gene>
    <name evidence="2" type="ORF">PAXRUDRAFT_22019</name>
</gene>
<evidence type="ECO:0000313" key="3">
    <source>
        <dbReference type="Proteomes" id="UP000054538"/>
    </source>
</evidence>
<reference evidence="2 3" key="1">
    <citation type="submission" date="2014-04" db="EMBL/GenBank/DDBJ databases">
        <authorList>
            <consortium name="DOE Joint Genome Institute"/>
            <person name="Kuo A."/>
            <person name="Kohler A."/>
            <person name="Jargeat P."/>
            <person name="Nagy L.G."/>
            <person name="Floudas D."/>
            <person name="Copeland A."/>
            <person name="Barry K.W."/>
            <person name="Cichocki N."/>
            <person name="Veneault-Fourrey C."/>
            <person name="LaButti K."/>
            <person name="Lindquist E.A."/>
            <person name="Lipzen A."/>
            <person name="Lundell T."/>
            <person name="Morin E."/>
            <person name="Murat C."/>
            <person name="Sun H."/>
            <person name="Tunlid A."/>
            <person name="Henrissat B."/>
            <person name="Grigoriev I.V."/>
            <person name="Hibbett D.S."/>
            <person name="Martin F."/>
            <person name="Nordberg H.P."/>
            <person name="Cantor M.N."/>
            <person name="Hua S.X."/>
        </authorList>
    </citation>
    <scope>NUCLEOTIDE SEQUENCE [LARGE SCALE GENOMIC DNA]</scope>
    <source>
        <strain evidence="2 3">Ve08.2h10</strain>
    </source>
</reference>
<proteinExistence type="predicted"/>
<feature type="region of interest" description="Disordered" evidence="1">
    <location>
        <begin position="70"/>
        <end position="101"/>
    </location>
</feature>
<dbReference type="AlphaFoldDB" id="A0A0D0BL76"/>
<protein>
    <submittedName>
        <fullName evidence="2">Uncharacterized protein</fullName>
    </submittedName>
</protein>
<accession>A0A0D0BL76</accession>
<dbReference type="EMBL" id="KN830861">
    <property type="protein sequence ID" value="KIK72412.1"/>
    <property type="molecule type" value="Genomic_DNA"/>
</dbReference>
<dbReference type="HOGENOM" id="CLU_2292583_0_0_1"/>
<reference evidence="3" key="2">
    <citation type="submission" date="2015-01" db="EMBL/GenBank/DDBJ databases">
        <title>Evolutionary Origins and Diversification of the Mycorrhizal Mutualists.</title>
        <authorList>
            <consortium name="DOE Joint Genome Institute"/>
            <consortium name="Mycorrhizal Genomics Consortium"/>
            <person name="Kohler A."/>
            <person name="Kuo A."/>
            <person name="Nagy L.G."/>
            <person name="Floudas D."/>
            <person name="Copeland A."/>
            <person name="Barry K.W."/>
            <person name="Cichocki N."/>
            <person name="Veneault-Fourrey C."/>
            <person name="LaButti K."/>
            <person name="Lindquist E.A."/>
            <person name="Lipzen A."/>
            <person name="Lundell T."/>
            <person name="Morin E."/>
            <person name="Murat C."/>
            <person name="Riley R."/>
            <person name="Ohm R."/>
            <person name="Sun H."/>
            <person name="Tunlid A."/>
            <person name="Henrissat B."/>
            <person name="Grigoriev I.V."/>
            <person name="Hibbett D.S."/>
            <person name="Martin F."/>
        </authorList>
    </citation>
    <scope>NUCLEOTIDE SEQUENCE [LARGE SCALE GENOMIC DNA]</scope>
    <source>
        <strain evidence="3">Ve08.2h10</strain>
    </source>
</reference>
<organism evidence="2 3">
    <name type="scientific">Paxillus rubicundulus Ve08.2h10</name>
    <dbReference type="NCBI Taxonomy" id="930991"/>
    <lineage>
        <taxon>Eukaryota</taxon>
        <taxon>Fungi</taxon>
        <taxon>Dikarya</taxon>
        <taxon>Basidiomycota</taxon>
        <taxon>Agaricomycotina</taxon>
        <taxon>Agaricomycetes</taxon>
        <taxon>Agaricomycetidae</taxon>
        <taxon>Boletales</taxon>
        <taxon>Paxilineae</taxon>
        <taxon>Paxillaceae</taxon>
        <taxon>Paxillus</taxon>
    </lineage>
</organism>